<feature type="transmembrane region" description="Helical" evidence="7">
    <location>
        <begin position="126"/>
        <end position="147"/>
    </location>
</feature>
<dbReference type="InterPro" id="IPR010627">
    <property type="entry name" value="Prepilin_pept_A24_N"/>
</dbReference>
<dbReference type="GO" id="GO:0006465">
    <property type="term" value="P:signal peptide processing"/>
    <property type="evidence" value="ECO:0007669"/>
    <property type="project" value="TreeGrafter"/>
</dbReference>
<dbReference type="Pfam" id="PF01478">
    <property type="entry name" value="Peptidase_A24"/>
    <property type="match status" value="1"/>
</dbReference>
<dbReference type="PANTHER" id="PTHR30487">
    <property type="entry name" value="TYPE 4 PREPILIN-LIKE PROTEINS LEADER PEPTIDE-PROCESSING ENZYME"/>
    <property type="match status" value="1"/>
</dbReference>
<evidence type="ECO:0000313" key="11">
    <source>
        <dbReference type="Proteomes" id="UP000245802"/>
    </source>
</evidence>
<evidence type="ECO:0000256" key="2">
    <source>
        <dbReference type="ARBA" id="ARBA00005801"/>
    </source>
</evidence>
<dbReference type="Pfam" id="PF06750">
    <property type="entry name" value="A24_N_bact"/>
    <property type="match status" value="1"/>
</dbReference>
<feature type="transmembrane region" description="Helical" evidence="7">
    <location>
        <begin position="359"/>
        <end position="379"/>
    </location>
</feature>
<dbReference type="Gene3D" id="1.20.120.1220">
    <property type="match status" value="1"/>
</dbReference>
<accession>A0A2Z3H876</accession>
<dbReference type="Proteomes" id="UP000245802">
    <property type="component" value="Chromosome"/>
</dbReference>
<evidence type="ECO:0000256" key="5">
    <source>
        <dbReference type="ARBA" id="ARBA00022989"/>
    </source>
</evidence>
<organism evidence="10 11">
    <name type="scientific">Gemmata obscuriglobus</name>
    <dbReference type="NCBI Taxonomy" id="114"/>
    <lineage>
        <taxon>Bacteria</taxon>
        <taxon>Pseudomonadati</taxon>
        <taxon>Planctomycetota</taxon>
        <taxon>Planctomycetia</taxon>
        <taxon>Gemmatales</taxon>
        <taxon>Gemmataceae</taxon>
        <taxon>Gemmata</taxon>
    </lineage>
</organism>
<proteinExistence type="inferred from homology"/>
<dbReference type="RefSeq" id="WP_010038878.1">
    <property type="nucleotide sequence ID" value="NZ_CP025958.1"/>
</dbReference>
<dbReference type="EMBL" id="CP025958">
    <property type="protein sequence ID" value="AWM37250.1"/>
    <property type="molecule type" value="Genomic_DNA"/>
</dbReference>
<comment type="similarity">
    <text evidence="2">Belongs to the peptidase A24 family.</text>
</comment>
<feature type="transmembrane region" description="Helical" evidence="7">
    <location>
        <begin position="267"/>
        <end position="294"/>
    </location>
</feature>
<dbReference type="AlphaFoldDB" id="A0A2Z3H876"/>
<gene>
    <name evidence="10" type="ORF">C1280_09580</name>
</gene>
<dbReference type="PANTHER" id="PTHR30487:SF0">
    <property type="entry name" value="PREPILIN LEADER PEPTIDASE_N-METHYLTRANSFERASE-RELATED"/>
    <property type="match status" value="1"/>
</dbReference>
<reference evidence="10 11" key="1">
    <citation type="submission" date="2018-01" db="EMBL/GenBank/DDBJ databases">
        <title>G. obscuriglobus.</title>
        <authorList>
            <person name="Franke J."/>
            <person name="Blomberg W."/>
            <person name="Selmecki A."/>
        </authorList>
    </citation>
    <scope>NUCLEOTIDE SEQUENCE [LARGE SCALE GENOMIC DNA]</scope>
    <source>
        <strain evidence="10 11">DSM 5831</strain>
    </source>
</reference>
<evidence type="ECO:0000256" key="7">
    <source>
        <dbReference type="SAM" id="Phobius"/>
    </source>
</evidence>
<feature type="transmembrane region" description="Helical" evidence="7">
    <location>
        <begin position="6"/>
        <end position="31"/>
    </location>
</feature>
<keyword evidence="4 7" id="KW-0812">Transmembrane</keyword>
<keyword evidence="11" id="KW-1185">Reference proteome</keyword>
<protein>
    <submittedName>
        <fullName evidence="10">Prepilin peptidase</fullName>
    </submittedName>
</protein>
<dbReference type="OrthoDB" id="9789291at2"/>
<sequence length="391" mass="42506">MDWWFHFPAVFWCVTVFTLGLMIGSFLNVVIARLPYEKSLVWPSSRCFACYQPIRLTDNIPVLGFLRLRGRCRACGATFSARYLWVEVGTGVAFLALFLAEVLFNWSGIPGMKYNYLGADGAFPPARFWALFLYHATLMSGLIAAAAIDAEHRIIPAQVTYTVMTVGVIGGVLMPWPWPQPAAAVDAIPPHFTSWILDDVAGKIPVGVQPWPFWGPTFDAAPPGSWKMGLLNSVIGAFVGSLVVRATKWFFETGFGREALGLGDADLLMMAGAFLGWQIPMLSLFTGAVAALVLKVFESVCWNSAPAARQGSSAGTPVSGPVQPRELPFGPGLAIGVVVTWFAWPWLGPKLQFPFFDGTTMLMLCGFMGVGLLAAALFMRRPAETPLTAVK</sequence>
<feature type="domain" description="Prepilin type IV endopeptidase peptidase" evidence="8">
    <location>
        <begin position="229"/>
        <end position="294"/>
    </location>
</feature>
<evidence type="ECO:0000256" key="4">
    <source>
        <dbReference type="ARBA" id="ARBA00022692"/>
    </source>
</evidence>
<feature type="transmembrane region" description="Helical" evidence="7">
    <location>
        <begin position="83"/>
        <end position="106"/>
    </location>
</feature>
<name>A0A2Z3H876_9BACT</name>
<evidence type="ECO:0000259" key="9">
    <source>
        <dbReference type="Pfam" id="PF06750"/>
    </source>
</evidence>
<evidence type="ECO:0000256" key="3">
    <source>
        <dbReference type="ARBA" id="ARBA00022475"/>
    </source>
</evidence>
<evidence type="ECO:0000256" key="1">
    <source>
        <dbReference type="ARBA" id="ARBA00004651"/>
    </source>
</evidence>
<feature type="domain" description="Prepilin peptidase A24 N-terminal" evidence="9">
    <location>
        <begin position="19"/>
        <end position="99"/>
    </location>
</feature>
<evidence type="ECO:0000313" key="10">
    <source>
        <dbReference type="EMBL" id="AWM37250.1"/>
    </source>
</evidence>
<dbReference type="GO" id="GO:0004190">
    <property type="term" value="F:aspartic-type endopeptidase activity"/>
    <property type="evidence" value="ECO:0007669"/>
    <property type="project" value="InterPro"/>
</dbReference>
<feature type="transmembrane region" description="Helical" evidence="7">
    <location>
        <begin position="329"/>
        <end position="347"/>
    </location>
</feature>
<feature type="transmembrane region" description="Helical" evidence="7">
    <location>
        <begin position="159"/>
        <end position="178"/>
    </location>
</feature>
<comment type="subcellular location">
    <subcellularLocation>
        <location evidence="1">Cell membrane</location>
        <topology evidence="1">Multi-pass membrane protein</topology>
    </subcellularLocation>
</comment>
<evidence type="ECO:0000256" key="6">
    <source>
        <dbReference type="ARBA" id="ARBA00023136"/>
    </source>
</evidence>
<keyword evidence="3" id="KW-1003">Cell membrane</keyword>
<dbReference type="KEGG" id="gog:C1280_09580"/>
<dbReference type="InterPro" id="IPR000045">
    <property type="entry name" value="Prepilin_IV_endopep_pep"/>
</dbReference>
<keyword evidence="6 7" id="KW-0472">Membrane</keyword>
<keyword evidence="5 7" id="KW-1133">Transmembrane helix</keyword>
<evidence type="ECO:0000259" key="8">
    <source>
        <dbReference type="Pfam" id="PF01478"/>
    </source>
</evidence>
<dbReference type="InterPro" id="IPR050882">
    <property type="entry name" value="Prepilin_peptidase/N-MTase"/>
</dbReference>
<dbReference type="GO" id="GO:0005886">
    <property type="term" value="C:plasma membrane"/>
    <property type="evidence" value="ECO:0007669"/>
    <property type="project" value="UniProtKB-SubCell"/>
</dbReference>